<dbReference type="InterPro" id="IPR001356">
    <property type="entry name" value="HD"/>
</dbReference>
<dbReference type="GO" id="GO:0000981">
    <property type="term" value="F:DNA-binding transcription factor activity, RNA polymerase II-specific"/>
    <property type="evidence" value="ECO:0007669"/>
    <property type="project" value="InterPro"/>
</dbReference>
<dbReference type="CDD" id="cd00086">
    <property type="entry name" value="homeodomain"/>
    <property type="match status" value="1"/>
</dbReference>
<evidence type="ECO:0000256" key="10">
    <source>
        <dbReference type="PROSITE-ProRule" id="PRU00125"/>
    </source>
</evidence>
<dbReference type="AlphaFoldDB" id="A0A1I8BCY8"/>
<dbReference type="PROSITE" id="PS50023">
    <property type="entry name" value="LIM_DOMAIN_2"/>
    <property type="match status" value="1"/>
</dbReference>
<dbReference type="SMART" id="SM00132">
    <property type="entry name" value="LIM"/>
    <property type="match status" value="1"/>
</dbReference>
<evidence type="ECO:0000256" key="11">
    <source>
        <dbReference type="RuleBase" id="RU000682"/>
    </source>
</evidence>
<keyword evidence="3" id="KW-0677">Repeat</keyword>
<keyword evidence="5 10" id="KW-0440">LIM domain</keyword>
<protein>
    <submittedName>
        <fullName evidence="15">Homeobox domain-containing protein</fullName>
    </submittedName>
</protein>
<evidence type="ECO:0000313" key="15">
    <source>
        <dbReference type="WBParaSite" id="MhA1_Contig1979.frz3.fgene2"/>
    </source>
</evidence>
<feature type="domain" description="Homeobox" evidence="13">
    <location>
        <begin position="184"/>
        <end position="244"/>
    </location>
</feature>
<organism evidence="14 15">
    <name type="scientific">Meloidogyne hapla</name>
    <name type="common">Root-knot nematode worm</name>
    <dbReference type="NCBI Taxonomy" id="6305"/>
    <lineage>
        <taxon>Eukaryota</taxon>
        <taxon>Metazoa</taxon>
        <taxon>Ecdysozoa</taxon>
        <taxon>Nematoda</taxon>
        <taxon>Chromadorea</taxon>
        <taxon>Rhabditida</taxon>
        <taxon>Tylenchina</taxon>
        <taxon>Tylenchomorpha</taxon>
        <taxon>Tylenchoidea</taxon>
        <taxon>Meloidogynidae</taxon>
        <taxon>Meloidogyninae</taxon>
        <taxon>Meloidogyne</taxon>
    </lineage>
</organism>
<evidence type="ECO:0000259" key="13">
    <source>
        <dbReference type="PROSITE" id="PS50071"/>
    </source>
</evidence>
<dbReference type="PANTHER" id="PTHR24204">
    <property type="entry name" value="INSULIN GENE ENHANCER PROTEIN"/>
    <property type="match status" value="1"/>
</dbReference>
<dbReference type="InterPro" id="IPR017970">
    <property type="entry name" value="Homeobox_CS"/>
</dbReference>
<dbReference type="GO" id="GO:0046872">
    <property type="term" value="F:metal ion binding"/>
    <property type="evidence" value="ECO:0007669"/>
    <property type="project" value="UniProtKB-KW"/>
</dbReference>
<proteinExistence type="predicted"/>
<dbReference type="SMART" id="SM00389">
    <property type="entry name" value="HOX"/>
    <property type="match status" value="1"/>
</dbReference>
<dbReference type="PROSITE" id="PS00478">
    <property type="entry name" value="LIM_DOMAIN_1"/>
    <property type="match status" value="1"/>
</dbReference>
<evidence type="ECO:0000313" key="14">
    <source>
        <dbReference type="Proteomes" id="UP000095281"/>
    </source>
</evidence>
<evidence type="ECO:0000256" key="8">
    <source>
        <dbReference type="ARBA" id="ARBA00023242"/>
    </source>
</evidence>
<dbReference type="GO" id="GO:0005634">
    <property type="term" value="C:nucleus"/>
    <property type="evidence" value="ECO:0007669"/>
    <property type="project" value="UniProtKB-SubCell"/>
</dbReference>
<accession>A0A1I8BCY8</accession>
<dbReference type="GO" id="GO:0007409">
    <property type="term" value="P:axonogenesis"/>
    <property type="evidence" value="ECO:0007669"/>
    <property type="project" value="TreeGrafter"/>
</dbReference>
<evidence type="ECO:0000256" key="1">
    <source>
        <dbReference type="ARBA" id="ARBA00004123"/>
    </source>
</evidence>
<dbReference type="GO" id="GO:0048665">
    <property type="term" value="P:neuron fate specification"/>
    <property type="evidence" value="ECO:0007669"/>
    <property type="project" value="InterPro"/>
</dbReference>
<dbReference type="FunFam" id="1.10.10.60:FF:000041">
    <property type="entry name" value="insulin gene enhancer protein ISL-1"/>
    <property type="match status" value="1"/>
</dbReference>
<dbReference type="InterPro" id="IPR009057">
    <property type="entry name" value="Homeodomain-like_sf"/>
</dbReference>
<evidence type="ECO:0000256" key="7">
    <source>
        <dbReference type="ARBA" id="ARBA00023155"/>
    </source>
</evidence>
<dbReference type="PROSITE" id="PS00027">
    <property type="entry name" value="HOMEOBOX_1"/>
    <property type="match status" value="1"/>
</dbReference>
<reference evidence="15" key="1">
    <citation type="submission" date="2016-11" db="UniProtKB">
        <authorList>
            <consortium name="WormBaseParasite"/>
        </authorList>
    </citation>
    <scope>IDENTIFICATION</scope>
</reference>
<dbReference type="OMA" id="DEDNWDG"/>
<dbReference type="PROSITE" id="PS50071">
    <property type="entry name" value="HOMEOBOX_2"/>
    <property type="match status" value="1"/>
</dbReference>
<sequence>MTYCIYNENLFIQHCQRCRIPCHRNDMIMRARQLIFHINCFTCVVCGRSLNTGDQFLLRQNEIFCRPECFMTTLQQKEELFPPFPPQQFINSIQIPQQQTTNENNNNKFNNDKQLFGGIKQNNFSTINNSTTNSFIRPQSPISSSIAAAAAIFGNRGTASNCSSSSGSLTVRPKHTIKRGKKEKHTQRIRTVLNEAQLRLLKHSYNLNQRPDTSIKEQLVEQTGLNARVIRVWFQNKRCKDKKRQIEQREKLQSMEKVGRYLLNKFKLSKI</sequence>
<dbReference type="PANTHER" id="PTHR24204:SF8">
    <property type="entry name" value="TAILUP, ISOFORM A"/>
    <property type="match status" value="1"/>
</dbReference>
<dbReference type="Gene3D" id="1.10.10.60">
    <property type="entry name" value="Homeodomain-like"/>
    <property type="match status" value="1"/>
</dbReference>
<dbReference type="Proteomes" id="UP000095281">
    <property type="component" value="Unplaced"/>
</dbReference>
<feature type="domain" description="LIM zinc-binding" evidence="12">
    <location>
        <begin position="13"/>
        <end position="76"/>
    </location>
</feature>
<dbReference type="GO" id="GO:0003677">
    <property type="term" value="F:DNA binding"/>
    <property type="evidence" value="ECO:0007669"/>
    <property type="project" value="UniProtKB-UniRule"/>
</dbReference>
<dbReference type="GO" id="GO:0045944">
    <property type="term" value="P:positive regulation of transcription by RNA polymerase II"/>
    <property type="evidence" value="ECO:0007669"/>
    <property type="project" value="InterPro"/>
</dbReference>
<keyword evidence="7 9" id="KW-0371">Homeobox</keyword>
<dbReference type="Pfam" id="PF00412">
    <property type="entry name" value="LIM"/>
    <property type="match status" value="1"/>
</dbReference>
<keyword evidence="2 10" id="KW-0479">Metal-binding</keyword>
<feature type="DNA-binding region" description="Homeobox" evidence="9">
    <location>
        <begin position="186"/>
        <end position="245"/>
    </location>
</feature>
<keyword evidence="6 9" id="KW-0238">DNA-binding</keyword>
<evidence type="ECO:0000259" key="12">
    <source>
        <dbReference type="PROSITE" id="PS50023"/>
    </source>
</evidence>
<keyword evidence="8 9" id="KW-0539">Nucleus</keyword>
<evidence type="ECO:0000256" key="4">
    <source>
        <dbReference type="ARBA" id="ARBA00022833"/>
    </source>
</evidence>
<comment type="subcellular location">
    <subcellularLocation>
        <location evidence="1 9 11">Nucleus</location>
    </subcellularLocation>
</comment>
<name>A0A1I8BCY8_MELHA</name>
<keyword evidence="14" id="KW-1185">Reference proteome</keyword>
<evidence type="ECO:0000256" key="3">
    <source>
        <dbReference type="ARBA" id="ARBA00022737"/>
    </source>
</evidence>
<dbReference type="SUPFAM" id="SSF46689">
    <property type="entry name" value="Homeodomain-like"/>
    <property type="match status" value="1"/>
</dbReference>
<keyword evidence="4 10" id="KW-0862">Zinc</keyword>
<evidence type="ECO:0000256" key="6">
    <source>
        <dbReference type="ARBA" id="ARBA00023125"/>
    </source>
</evidence>
<evidence type="ECO:0000256" key="2">
    <source>
        <dbReference type="ARBA" id="ARBA00022723"/>
    </source>
</evidence>
<evidence type="ECO:0000256" key="5">
    <source>
        <dbReference type="ARBA" id="ARBA00023038"/>
    </source>
</evidence>
<dbReference type="InterPro" id="IPR047169">
    <property type="entry name" value="ISL1/2-like"/>
</dbReference>
<dbReference type="Gene3D" id="2.10.110.10">
    <property type="entry name" value="Cysteine Rich Protein"/>
    <property type="match status" value="1"/>
</dbReference>
<dbReference type="Pfam" id="PF00046">
    <property type="entry name" value="Homeodomain"/>
    <property type="match status" value="1"/>
</dbReference>
<evidence type="ECO:0000256" key="9">
    <source>
        <dbReference type="PROSITE-ProRule" id="PRU00108"/>
    </source>
</evidence>
<dbReference type="InterPro" id="IPR001781">
    <property type="entry name" value="Znf_LIM"/>
</dbReference>
<dbReference type="WBParaSite" id="MhA1_Contig1979.frz3.fgene2">
    <property type="protein sequence ID" value="MhA1_Contig1979.frz3.fgene2"/>
    <property type="gene ID" value="MhA1_Contig1979.frz3.fgene2"/>
</dbReference>